<dbReference type="STRING" id="420998.JDO7802_03381"/>
<dbReference type="AlphaFoldDB" id="A0A0M6YLU5"/>
<dbReference type="Proteomes" id="UP000049222">
    <property type="component" value="Unassembled WGS sequence"/>
</dbReference>
<sequence>MARSPHETPDSPGAPLMEHPHILRGMAVIAFAGPVIFAISILIADFVVPDHDWIADTISDLGAGRYEFIVDIGIYAYSATLIACAVAASHAHLGGRGWSLGIYGLIAAGLIVFLIGARNEYGDGDDSTWHIHIYLVLGLYVIFAVIPWSMSAGMAAIRPLAGRIAKGVTIIWVPTAPVFLFMSTEIDGLYERFLGLQTFIFVYALAWTFLCRAHAVKEEYGHS</sequence>
<keyword evidence="1" id="KW-1133">Transmembrane helix</keyword>
<keyword evidence="3" id="KW-1185">Reference proteome</keyword>
<feature type="transmembrane region" description="Helical" evidence="1">
    <location>
        <begin position="160"/>
        <end position="181"/>
    </location>
</feature>
<gene>
    <name evidence="2" type="ORF">JDO7802_03381</name>
</gene>
<feature type="transmembrane region" description="Helical" evidence="1">
    <location>
        <begin position="129"/>
        <end position="148"/>
    </location>
</feature>
<dbReference type="InterPro" id="IPR009339">
    <property type="entry name" value="DUF998"/>
</dbReference>
<accession>A0A0M6YLU5</accession>
<dbReference type="Pfam" id="PF06197">
    <property type="entry name" value="DUF998"/>
    <property type="match status" value="1"/>
</dbReference>
<evidence type="ECO:0008006" key="4">
    <source>
        <dbReference type="Google" id="ProtNLM"/>
    </source>
</evidence>
<proteinExistence type="predicted"/>
<feature type="transmembrane region" description="Helical" evidence="1">
    <location>
        <begin position="26"/>
        <end position="48"/>
    </location>
</feature>
<feature type="transmembrane region" description="Helical" evidence="1">
    <location>
        <begin position="68"/>
        <end position="88"/>
    </location>
</feature>
<dbReference type="EMBL" id="CXSU01000012">
    <property type="protein sequence ID" value="CTQ51342.1"/>
    <property type="molecule type" value="Genomic_DNA"/>
</dbReference>
<evidence type="ECO:0000256" key="1">
    <source>
        <dbReference type="SAM" id="Phobius"/>
    </source>
</evidence>
<reference evidence="2 3" key="1">
    <citation type="submission" date="2015-07" db="EMBL/GenBank/DDBJ databases">
        <authorList>
            <person name="Noorani M."/>
        </authorList>
    </citation>
    <scope>NUCLEOTIDE SEQUENCE [LARGE SCALE GENOMIC DNA]</scope>
    <source>
        <strain evidence="2 3">CECT 7802</strain>
    </source>
</reference>
<organism evidence="2 3">
    <name type="scientific">Jannaschia donghaensis</name>
    <dbReference type="NCBI Taxonomy" id="420998"/>
    <lineage>
        <taxon>Bacteria</taxon>
        <taxon>Pseudomonadati</taxon>
        <taxon>Pseudomonadota</taxon>
        <taxon>Alphaproteobacteria</taxon>
        <taxon>Rhodobacterales</taxon>
        <taxon>Roseobacteraceae</taxon>
        <taxon>Jannaschia</taxon>
    </lineage>
</organism>
<evidence type="ECO:0000313" key="3">
    <source>
        <dbReference type="Proteomes" id="UP000049222"/>
    </source>
</evidence>
<name>A0A0M6YLU5_9RHOB</name>
<protein>
    <recommendedName>
        <fullName evidence="4">DUF998 domain-containing protein</fullName>
    </recommendedName>
</protein>
<feature type="transmembrane region" description="Helical" evidence="1">
    <location>
        <begin position="193"/>
        <end position="210"/>
    </location>
</feature>
<dbReference type="RefSeq" id="WP_245624218.1">
    <property type="nucleotide sequence ID" value="NZ_CXSU01000012.1"/>
</dbReference>
<keyword evidence="1" id="KW-0472">Membrane</keyword>
<evidence type="ECO:0000313" key="2">
    <source>
        <dbReference type="EMBL" id="CTQ51342.1"/>
    </source>
</evidence>
<feature type="transmembrane region" description="Helical" evidence="1">
    <location>
        <begin position="100"/>
        <end position="117"/>
    </location>
</feature>
<keyword evidence="1" id="KW-0812">Transmembrane</keyword>